<evidence type="ECO:0000313" key="1">
    <source>
        <dbReference type="EMBL" id="JAH45772.1"/>
    </source>
</evidence>
<dbReference type="EMBL" id="GBXM01062805">
    <property type="protein sequence ID" value="JAH45772.1"/>
    <property type="molecule type" value="Transcribed_RNA"/>
</dbReference>
<organism evidence="1">
    <name type="scientific">Anguilla anguilla</name>
    <name type="common">European freshwater eel</name>
    <name type="synonym">Muraena anguilla</name>
    <dbReference type="NCBI Taxonomy" id="7936"/>
    <lineage>
        <taxon>Eukaryota</taxon>
        <taxon>Metazoa</taxon>
        <taxon>Chordata</taxon>
        <taxon>Craniata</taxon>
        <taxon>Vertebrata</taxon>
        <taxon>Euteleostomi</taxon>
        <taxon>Actinopterygii</taxon>
        <taxon>Neopterygii</taxon>
        <taxon>Teleostei</taxon>
        <taxon>Anguilliformes</taxon>
        <taxon>Anguillidae</taxon>
        <taxon>Anguilla</taxon>
    </lineage>
</organism>
<proteinExistence type="predicted"/>
<reference evidence="1" key="1">
    <citation type="submission" date="2014-11" db="EMBL/GenBank/DDBJ databases">
        <authorList>
            <person name="Amaro Gonzalez C."/>
        </authorList>
    </citation>
    <scope>NUCLEOTIDE SEQUENCE</scope>
</reference>
<sequence length="23" mass="2491">MFVVSVCKGPMSLNDFLKGMTVS</sequence>
<reference evidence="1" key="2">
    <citation type="journal article" date="2015" name="Fish Shellfish Immunol.">
        <title>Early steps in the European eel (Anguilla anguilla)-Vibrio vulnificus interaction in the gills: Role of the RtxA13 toxin.</title>
        <authorList>
            <person name="Callol A."/>
            <person name="Pajuelo D."/>
            <person name="Ebbesson L."/>
            <person name="Teles M."/>
            <person name="MacKenzie S."/>
            <person name="Amaro C."/>
        </authorList>
    </citation>
    <scope>NUCLEOTIDE SEQUENCE</scope>
</reference>
<name>A0A0E9SX06_ANGAN</name>
<dbReference type="AlphaFoldDB" id="A0A0E9SX06"/>
<accession>A0A0E9SX06</accession>
<protein>
    <submittedName>
        <fullName evidence="1">Uncharacterized protein</fullName>
    </submittedName>
</protein>